<protein>
    <recommendedName>
        <fullName evidence="4">DUF4216 domain-containing protein</fullName>
    </recommendedName>
</protein>
<sequence length="466" mass="51975">MTQIWAKGESFKDDQYILATQVKQVFYLEDMARRPPNWKVVEHVNHKKFSNGGVIVVEDDPDVIHFDNSSDLALSTSLNDLDFATLHIDGQSTDVDEPPNIIDVDEDDDIIDDEDALTHDLADSNNEDLVNVDDDDDDVAMSADVARGHGGDGGGDDCPPSHLVPTSCGGCLGNRGKGTRKPNLGGRKAGRLHTYQETQNLRCYGVDDESTLLVPGHGERKEGGHGKDWGVSYFMILAHLQKAYKLATNSASRYKQWVQRPQGRDLRDMESIRLRMSLRTFPRQISMRRLPFGMIQEPFRDQMMESFASREYPSLIQTFFQTQTVGGVFLSDEDRALYAPTPRRGVPYTEDEIMAIIQKGKQRGHLPSVGRVLPGHGTNVFSPPLPPCTHISDFVKLKKSNKMLTKQVNMIMKLFRSDDKMSQMLRQLESQPEFGSGSGSGGCGDDESGDDEDGNEDEEDDEDVDS</sequence>
<reference evidence="2" key="1">
    <citation type="journal article" date="2022" name="Int. J. Mol. Sci.">
        <title>Draft Genome of Tanacetum Coccineum: Genomic Comparison of Closely Related Tanacetum-Family Plants.</title>
        <authorList>
            <person name="Yamashiro T."/>
            <person name="Shiraishi A."/>
            <person name="Nakayama K."/>
            <person name="Satake H."/>
        </authorList>
    </citation>
    <scope>NUCLEOTIDE SEQUENCE</scope>
</reference>
<feature type="compositionally biased region" description="Acidic residues" evidence="1">
    <location>
        <begin position="444"/>
        <end position="466"/>
    </location>
</feature>
<accession>A0ABQ5CFF2</accession>
<comment type="caution">
    <text evidence="2">The sequence shown here is derived from an EMBL/GenBank/DDBJ whole genome shotgun (WGS) entry which is preliminary data.</text>
</comment>
<name>A0ABQ5CFF2_9ASTR</name>
<reference evidence="2" key="2">
    <citation type="submission" date="2022-01" db="EMBL/GenBank/DDBJ databases">
        <authorList>
            <person name="Yamashiro T."/>
            <person name="Shiraishi A."/>
            <person name="Satake H."/>
            <person name="Nakayama K."/>
        </authorList>
    </citation>
    <scope>NUCLEOTIDE SEQUENCE</scope>
</reference>
<proteinExistence type="predicted"/>
<dbReference type="Proteomes" id="UP001151760">
    <property type="component" value="Unassembled WGS sequence"/>
</dbReference>
<evidence type="ECO:0008006" key="4">
    <source>
        <dbReference type="Google" id="ProtNLM"/>
    </source>
</evidence>
<organism evidence="2 3">
    <name type="scientific">Tanacetum coccineum</name>
    <dbReference type="NCBI Taxonomy" id="301880"/>
    <lineage>
        <taxon>Eukaryota</taxon>
        <taxon>Viridiplantae</taxon>
        <taxon>Streptophyta</taxon>
        <taxon>Embryophyta</taxon>
        <taxon>Tracheophyta</taxon>
        <taxon>Spermatophyta</taxon>
        <taxon>Magnoliopsida</taxon>
        <taxon>eudicotyledons</taxon>
        <taxon>Gunneridae</taxon>
        <taxon>Pentapetalae</taxon>
        <taxon>asterids</taxon>
        <taxon>campanulids</taxon>
        <taxon>Asterales</taxon>
        <taxon>Asteraceae</taxon>
        <taxon>Asteroideae</taxon>
        <taxon>Anthemideae</taxon>
        <taxon>Anthemidinae</taxon>
        <taxon>Tanacetum</taxon>
    </lineage>
</organism>
<evidence type="ECO:0000313" key="3">
    <source>
        <dbReference type="Proteomes" id="UP001151760"/>
    </source>
</evidence>
<dbReference type="EMBL" id="BQNB010014240">
    <property type="protein sequence ID" value="GJT25796.1"/>
    <property type="molecule type" value="Genomic_DNA"/>
</dbReference>
<gene>
    <name evidence="2" type="ORF">Tco_0895733</name>
</gene>
<feature type="region of interest" description="Disordered" evidence="1">
    <location>
        <begin position="426"/>
        <end position="466"/>
    </location>
</feature>
<keyword evidence="3" id="KW-1185">Reference proteome</keyword>
<evidence type="ECO:0000313" key="2">
    <source>
        <dbReference type="EMBL" id="GJT25796.1"/>
    </source>
</evidence>
<evidence type="ECO:0000256" key="1">
    <source>
        <dbReference type="SAM" id="MobiDB-lite"/>
    </source>
</evidence>